<feature type="compositionally biased region" description="Basic and acidic residues" evidence="3">
    <location>
        <begin position="559"/>
        <end position="569"/>
    </location>
</feature>
<reference evidence="5 6" key="1">
    <citation type="submission" date="2021-02" db="EMBL/GenBank/DDBJ databases">
        <title>Genome assembly of Pseudopithomyces chartarum.</title>
        <authorList>
            <person name="Jauregui R."/>
            <person name="Singh J."/>
            <person name="Voisey C."/>
        </authorList>
    </citation>
    <scope>NUCLEOTIDE SEQUENCE [LARGE SCALE GENOMIC DNA]</scope>
    <source>
        <strain evidence="5 6">AGR01</strain>
    </source>
</reference>
<keyword evidence="1 2" id="KW-0103">Bromodomain</keyword>
<sequence length="897" mass="97709">MLEKEAPSSPFRLGQEGSRSHWRARPGQLHSAYGREATGQALAGASLRLPGTMCTSLRRRRDTATLRHCDTATLRRCDYATTGRARALVRLDYTKACLSARAQPLHLALGPVTTRTRTLPFRRQQHLAAASSSTSSSTSNHRPPPASDSHNRLRPPTRVPPPVAPRSTSPTPSGMPAYTRLESLLLFQSLHAYGVAPDVFIQISDLLKANPHITQDAHYEAARLSPDALRTCYLHILKDEIKSDAHAHDEPHADPPKPSRKRKLPSPTLPTLQDSLQHQHLIPKLLSKLYARYRQHVADCIAEDEDRYEALQRDLHHIDARLSPQDKTSPRKKPAAASQVAPTTATPTPTPTPTPTTATTTTTTTAANDAPHTPRPLGSHVQHHPSASAGPYQGFPQHLQFQHHGQPYGPHRVPQLAPSPANSNVQPQRSYLPMSGQPPYLPQHPQPGQPPPQGGFMLPPFQVAPQDPSPSHHQHPISTPANARQTPAKFTPHAARGPATPMQPPNRVSASVTPVNIRAIIVALSTPNTGRTAWKPTVASLGATPADRPHVSPIDDFESLQREDPEAKSKPVRKSRAKGKAKDKDKEPEESDQQSEQTVPESDTRPGRSARRKAPVKRARPGSIASSHTQTSLRGRSRSHSILSHTETIAADTETQAESRIKSEDVEDLAVTPSHMSTRGRAATRAGNKRKRSSPETEDRSGTPVAGLRESLRSPGVTPRRVVVAPRHFSRMCAPLINDITSHKHASTFTTPVKAKDAEGYYDIIKRPTDLKSIQKAIAAGAKQVAAAASSDSPAGTSSPGGSGGAVELPRTPEYVPPKAIVNSAQLERELMRMFVNAVMFNPGEGGVVEDAREMFEVVQRSVGAWRSVEGGRREVEVEETPEVEEDGPMEKKRRKL</sequence>
<evidence type="ECO:0000259" key="4">
    <source>
        <dbReference type="PROSITE" id="PS50014"/>
    </source>
</evidence>
<dbReference type="Proteomes" id="UP001280581">
    <property type="component" value="Unassembled WGS sequence"/>
</dbReference>
<dbReference type="CDD" id="cd04369">
    <property type="entry name" value="Bromodomain"/>
    <property type="match status" value="1"/>
</dbReference>
<feature type="region of interest" description="Disordered" evidence="3">
    <location>
        <begin position="790"/>
        <end position="812"/>
    </location>
</feature>
<dbReference type="SUPFAM" id="SSF47370">
    <property type="entry name" value="Bromodomain"/>
    <property type="match status" value="1"/>
</dbReference>
<dbReference type="PROSITE" id="PS50014">
    <property type="entry name" value="BROMODOMAIN_2"/>
    <property type="match status" value="1"/>
</dbReference>
<dbReference type="GO" id="GO:0035267">
    <property type="term" value="C:NuA4 histone acetyltransferase complex"/>
    <property type="evidence" value="ECO:0007669"/>
    <property type="project" value="TreeGrafter"/>
</dbReference>
<evidence type="ECO:0000256" key="2">
    <source>
        <dbReference type="PROSITE-ProRule" id="PRU00035"/>
    </source>
</evidence>
<dbReference type="Gene3D" id="1.20.920.10">
    <property type="entry name" value="Bromodomain-like"/>
    <property type="match status" value="1"/>
</dbReference>
<feature type="compositionally biased region" description="Acidic residues" evidence="3">
    <location>
        <begin position="877"/>
        <end position="888"/>
    </location>
</feature>
<feature type="region of interest" description="Disordered" evidence="3">
    <location>
        <begin position="320"/>
        <end position="509"/>
    </location>
</feature>
<feature type="region of interest" description="Disordered" evidence="3">
    <location>
        <begin position="244"/>
        <end position="276"/>
    </location>
</feature>
<dbReference type="InterPro" id="IPR036427">
    <property type="entry name" value="Bromodomain-like_sf"/>
</dbReference>
<feature type="compositionally biased region" description="Low complexity" evidence="3">
    <location>
        <begin position="335"/>
        <end position="347"/>
    </location>
</feature>
<protein>
    <recommendedName>
        <fullName evidence="4">Bromo domain-containing protein</fullName>
    </recommendedName>
</protein>
<dbReference type="EMBL" id="WVTA01000003">
    <property type="protein sequence ID" value="KAK3215122.1"/>
    <property type="molecule type" value="Genomic_DNA"/>
</dbReference>
<feature type="region of interest" description="Disordered" evidence="3">
    <location>
        <begin position="541"/>
        <end position="718"/>
    </location>
</feature>
<proteinExistence type="predicted"/>
<feature type="compositionally biased region" description="Pro residues" evidence="3">
    <location>
        <begin position="439"/>
        <end position="453"/>
    </location>
</feature>
<organism evidence="5 6">
    <name type="scientific">Pseudopithomyces chartarum</name>
    <dbReference type="NCBI Taxonomy" id="1892770"/>
    <lineage>
        <taxon>Eukaryota</taxon>
        <taxon>Fungi</taxon>
        <taxon>Dikarya</taxon>
        <taxon>Ascomycota</taxon>
        <taxon>Pezizomycotina</taxon>
        <taxon>Dothideomycetes</taxon>
        <taxon>Pleosporomycetidae</taxon>
        <taxon>Pleosporales</taxon>
        <taxon>Massarineae</taxon>
        <taxon>Didymosphaeriaceae</taxon>
        <taxon>Pseudopithomyces</taxon>
    </lineage>
</organism>
<feature type="domain" description="Bromo" evidence="4">
    <location>
        <begin position="741"/>
        <end position="849"/>
    </location>
</feature>
<evidence type="ECO:0000313" key="5">
    <source>
        <dbReference type="EMBL" id="KAK3215122.1"/>
    </source>
</evidence>
<dbReference type="InterPro" id="IPR001487">
    <property type="entry name" value="Bromodomain"/>
</dbReference>
<feature type="region of interest" description="Disordered" evidence="3">
    <location>
        <begin position="1"/>
        <end position="22"/>
    </location>
</feature>
<feature type="compositionally biased region" description="Low complexity" evidence="3">
    <location>
        <begin position="355"/>
        <end position="371"/>
    </location>
</feature>
<keyword evidence="6" id="KW-1185">Reference proteome</keyword>
<feature type="compositionally biased region" description="Polar residues" evidence="3">
    <location>
        <begin position="624"/>
        <end position="656"/>
    </location>
</feature>
<accession>A0AAN6RKK8</accession>
<dbReference type="AlphaFoldDB" id="A0AAN6RKK8"/>
<gene>
    <name evidence="5" type="ORF">GRF29_19g2324616</name>
</gene>
<dbReference type="GO" id="GO:0006325">
    <property type="term" value="P:chromatin organization"/>
    <property type="evidence" value="ECO:0007669"/>
    <property type="project" value="UniProtKB-ARBA"/>
</dbReference>
<feature type="compositionally biased region" description="Polar residues" evidence="3">
    <location>
        <begin position="420"/>
        <end position="429"/>
    </location>
</feature>
<name>A0AAN6RKK8_9PLEO</name>
<evidence type="ECO:0000313" key="6">
    <source>
        <dbReference type="Proteomes" id="UP001280581"/>
    </source>
</evidence>
<dbReference type="PANTHER" id="PTHR15398">
    <property type="entry name" value="BROMODOMAIN-CONTAINING PROTEIN 8"/>
    <property type="match status" value="1"/>
</dbReference>
<feature type="compositionally biased region" description="Low complexity" evidence="3">
    <location>
        <begin position="128"/>
        <end position="139"/>
    </location>
</feature>
<feature type="region of interest" description="Disordered" evidence="3">
    <location>
        <begin position="123"/>
        <end position="175"/>
    </location>
</feature>
<feature type="region of interest" description="Disordered" evidence="3">
    <location>
        <begin position="873"/>
        <end position="897"/>
    </location>
</feature>
<feature type="compositionally biased region" description="Basic and acidic residues" evidence="3">
    <location>
        <begin position="244"/>
        <end position="257"/>
    </location>
</feature>
<feature type="compositionally biased region" description="Low complexity" evidence="3">
    <location>
        <begin position="454"/>
        <end position="480"/>
    </location>
</feature>
<dbReference type="SMART" id="SM00297">
    <property type="entry name" value="BROMO"/>
    <property type="match status" value="1"/>
</dbReference>
<evidence type="ECO:0000256" key="1">
    <source>
        <dbReference type="ARBA" id="ARBA00023117"/>
    </source>
</evidence>
<comment type="caution">
    <text evidence="5">The sequence shown here is derived from an EMBL/GenBank/DDBJ whole genome shotgun (WGS) entry which is preliminary data.</text>
</comment>
<dbReference type="Pfam" id="PF00439">
    <property type="entry name" value="Bromodomain"/>
    <property type="match status" value="1"/>
</dbReference>
<evidence type="ECO:0000256" key="3">
    <source>
        <dbReference type="SAM" id="MobiDB-lite"/>
    </source>
</evidence>
<dbReference type="PANTHER" id="PTHR15398:SF4">
    <property type="entry name" value="BROMODOMAIN-CONTAINING PROTEIN 8 ISOFORM X1"/>
    <property type="match status" value="1"/>
</dbReference>
<feature type="compositionally biased region" description="Basic residues" evidence="3">
    <location>
        <begin position="608"/>
        <end position="620"/>
    </location>
</feature>
<feature type="compositionally biased region" description="Basic residues" evidence="3">
    <location>
        <begin position="570"/>
        <end position="579"/>
    </location>
</feature>